<evidence type="ECO:0000313" key="2">
    <source>
        <dbReference type="Proteomes" id="UP000823868"/>
    </source>
</evidence>
<dbReference type="AlphaFoldDB" id="A0A9D1Y946"/>
<gene>
    <name evidence="1" type="primary">spoIIR</name>
    <name evidence="1" type="ORF">H9841_07660</name>
</gene>
<dbReference type="Pfam" id="PF09551">
    <property type="entry name" value="Spore_II_R"/>
    <property type="match status" value="1"/>
</dbReference>
<dbReference type="Proteomes" id="UP000823868">
    <property type="component" value="Unassembled WGS sequence"/>
</dbReference>
<dbReference type="NCBIfam" id="TIGR02837">
    <property type="entry name" value="spore_II_R"/>
    <property type="match status" value="1"/>
</dbReference>
<name>A0A9D1Y946_9FIRM</name>
<proteinExistence type="predicted"/>
<reference evidence="1" key="2">
    <citation type="submission" date="2021-04" db="EMBL/GenBank/DDBJ databases">
        <authorList>
            <person name="Gilroy R."/>
        </authorList>
    </citation>
    <scope>NUCLEOTIDE SEQUENCE</scope>
    <source>
        <strain evidence="1">ChiBcec16_6824</strain>
    </source>
</reference>
<dbReference type="EMBL" id="DXDX01000138">
    <property type="protein sequence ID" value="HIY21758.1"/>
    <property type="molecule type" value="Genomic_DNA"/>
</dbReference>
<dbReference type="PROSITE" id="PS51257">
    <property type="entry name" value="PROKAR_LIPOPROTEIN"/>
    <property type="match status" value="1"/>
</dbReference>
<comment type="caution">
    <text evidence="1">The sequence shown here is derived from an EMBL/GenBank/DDBJ whole genome shotgun (WGS) entry which is preliminary data.</text>
</comment>
<accession>A0A9D1Y946</accession>
<evidence type="ECO:0000313" key="1">
    <source>
        <dbReference type="EMBL" id="HIY21758.1"/>
    </source>
</evidence>
<reference evidence="1" key="1">
    <citation type="journal article" date="2021" name="PeerJ">
        <title>Extensive microbial diversity within the chicken gut microbiome revealed by metagenomics and culture.</title>
        <authorList>
            <person name="Gilroy R."/>
            <person name="Ravi A."/>
            <person name="Getino M."/>
            <person name="Pursley I."/>
            <person name="Horton D.L."/>
            <person name="Alikhan N.F."/>
            <person name="Baker D."/>
            <person name="Gharbi K."/>
            <person name="Hall N."/>
            <person name="Watson M."/>
            <person name="Adriaenssens E.M."/>
            <person name="Foster-Nyarko E."/>
            <person name="Jarju S."/>
            <person name="Secka A."/>
            <person name="Antonio M."/>
            <person name="Oren A."/>
            <person name="Chaudhuri R.R."/>
            <person name="La Ragione R."/>
            <person name="Hildebrand F."/>
            <person name="Pallen M.J."/>
        </authorList>
    </citation>
    <scope>NUCLEOTIDE SEQUENCE</scope>
    <source>
        <strain evidence="1">ChiBcec16_6824</strain>
    </source>
</reference>
<protein>
    <submittedName>
        <fullName evidence="1">Stage II sporulation protein R</fullName>
    </submittedName>
</protein>
<organism evidence="1 2">
    <name type="scientific">Candidatus Flavonifractor merdigallinarum</name>
    <dbReference type="NCBI Taxonomy" id="2838589"/>
    <lineage>
        <taxon>Bacteria</taxon>
        <taxon>Bacillati</taxon>
        <taxon>Bacillota</taxon>
        <taxon>Clostridia</taxon>
        <taxon>Eubacteriales</taxon>
        <taxon>Oscillospiraceae</taxon>
        <taxon>Flavonifractor</taxon>
    </lineage>
</organism>
<dbReference type="InterPro" id="IPR014202">
    <property type="entry name" value="Spore_II_R"/>
</dbReference>
<sequence>MTANRTLHRWQAVLVLALFAAAALLGACLDRQQGDLADQVLRLHVLANSDSDADQALKLQVRDAVLDEARSILPADATREEALELLSNSLPQLAQVGADVVAAAGYTYPVTASLEEDAWFPTKDYGTLSLPTGSYTALRLVIGEGVGQNWWCVVFPPLCLGAVSEPIQPNAVLEGLDAAQTALVTGDGEEYVLKFKLMELVEEVRHRWEGA</sequence>